<keyword evidence="3" id="KW-0238">DNA-binding</keyword>
<gene>
    <name evidence="6" type="ORF">NCTC10327_00907</name>
</gene>
<dbReference type="GO" id="GO:0003677">
    <property type="term" value="F:DNA binding"/>
    <property type="evidence" value="ECO:0007669"/>
    <property type="project" value="UniProtKB-KW"/>
</dbReference>
<dbReference type="InterPro" id="IPR000055">
    <property type="entry name" value="Restrct_endonuc_typeI_TRD"/>
</dbReference>
<name>A0A7Z8Y964_9ACTO</name>
<evidence type="ECO:0000256" key="3">
    <source>
        <dbReference type="ARBA" id="ARBA00023125"/>
    </source>
</evidence>
<comment type="caution">
    <text evidence="6">The sequence shown here is derived from an EMBL/GenBank/DDBJ whole genome shotgun (WGS) entry which is preliminary data.</text>
</comment>
<keyword evidence="2" id="KW-0680">Restriction system</keyword>
<dbReference type="PANTHER" id="PTHR43140:SF1">
    <property type="entry name" value="TYPE I RESTRICTION ENZYME ECOKI SPECIFICITY SUBUNIT"/>
    <property type="match status" value="1"/>
</dbReference>
<dbReference type="PANTHER" id="PTHR43140">
    <property type="entry name" value="TYPE-1 RESTRICTION ENZYME ECOKI SPECIFICITY PROTEIN"/>
    <property type="match status" value="1"/>
</dbReference>
<comment type="subunit">
    <text evidence="4">The methyltransferase is composed of M and S polypeptides.</text>
</comment>
<reference evidence="6 7" key="1">
    <citation type="submission" date="2018-11" db="EMBL/GenBank/DDBJ databases">
        <authorList>
            <consortium name="Pathogen Informatics"/>
        </authorList>
    </citation>
    <scope>NUCLEOTIDE SEQUENCE [LARGE SCALE GENOMIC DNA]</scope>
    <source>
        <strain evidence="6 7">NCTC10327</strain>
    </source>
</reference>
<comment type="similarity">
    <text evidence="1">Belongs to the type-I restriction system S methylase family.</text>
</comment>
<proteinExistence type="inferred from homology"/>
<protein>
    <submittedName>
        <fullName evidence="6">Restriction modification system DNA specificity domain-containing protein</fullName>
    </submittedName>
</protein>
<dbReference type="InterPro" id="IPR044946">
    <property type="entry name" value="Restrct_endonuc_typeI_TRD_sf"/>
</dbReference>
<dbReference type="Proteomes" id="UP000269974">
    <property type="component" value="Unassembled WGS sequence"/>
</dbReference>
<evidence type="ECO:0000256" key="2">
    <source>
        <dbReference type="ARBA" id="ARBA00022747"/>
    </source>
</evidence>
<evidence type="ECO:0000256" key="4">
    <source>
        <dbReference type="ARBA" id="ARBA00038652"/>
    </source>
</evidence>
<dbReference type="GO" id="GO:0009307">
    <property type="term" value="P:DNA restriction-modification system"/>
    <property type="evidence" value="ECO:0007669"/>
    <property type="project" value="UniProtKB-KW"/>
</dbReference>
<organism evidence="6 7">
    <name type="scientific">Actinobaculum suis</name>
    <dbReference type="NCBI Taxonomy" id="1657"/>
    <lineage>
        <taxon>Bacteria</taxon>
        <taxon>Bacillati</taxon>
        <taxon>Actinomycetota</taxon>
        <taxon>Actinomycetes</taxon>
        <taxon>Actinomycetales</taxon>
        <taxon>Actinomycetaceae</taxon>
        <taxon>Actinobaculum</taxon>
    </lineage>
</organism>
<sequence length="201" mass="22681">MAEIGYRFSGLRGKSKDDFRNGTARFATYADIFSSRIFATGTGLVHVDDSEGQNTLQKGDLVFTSSSENFEEVGLSSVVSQNPNTPTYLNSFCFGVRLNDPDAFDLHFLSHLLRSREIRRQIERTANGVTRINISKRAFDRIVIPIPDLQTQHRIGTYLDKFDALVNDISSGLPAEIAARRKQYEYYRDKLLTFKEIGDAA</sequence>
<dbReference type="InterPro" id="IPR051212">
    <property type="entry name" value="Type-I_RE_S_subunit"/>
</dbReference>
<dbReference type="Pfam" id="PF01420">
    <property type="entry name" value="Methylase_S"/>
    <property type="match status" value="1"/>
</dbReference>
<evidence type="ECO:0000313" key="6">
    <source>
        <dbReference type="EMBL" id="VDG76244.1"/>
    </source>
</evidence>
<feature type="domain" description="Type I restriction modification DNA specificity" evidence="5">
    <location>
        <begin position="49"/>
        <end position="177"/>
    </location>
</feature>
<dbReference type="Gene3D" id="3.90.220.20">
    <property type="entry name" value="DNA methylase specificity domains"/>
    <property type="match status" value="1"/>
</dbReference>
<dbReference type="EMBL" id="UYIO01000001">
    <property type="protein sequence ID" value="VDG76244.1"/>
    <property type="molecule type" value="Genomic_DNA"/>
</dbReference>
<dbReference type="RefSeq" id="WP_185933949.1">
    <property type="nucleotide sequence ID" value="NZ_UYIO01000001.1"/>
</dbReference>
<dbReference type="AlphaFoldDB" id="A0A7Z8Y964"/>
<accession>A0A7Z8Y964</accession>
<evidence type="ECO:0000313" key="7">
    <source>
        <dbReference type="Proteomes" id="UP000269974"/>
    </source>
</evidence>
<dbReference type="SUPFAM" id="SSF116734">
    <property type="entry name" value="DNA methylase specificity domain"/>
    <property type="match status" value="1"/>
</dbReference>
<dbReference type="REBASE" id="378193">
    <property type="entry name" value="S2.Bpu10327ORF909P"/>
</dbReference>
<evidence type="ECO:0000259" key="5">
    <source>
        <dbReference type="Pfam" id="PF01420"/>
    </source>
</evidence>
<evidence type="ECO:0000256" key="1">
    <source>
        <dbReference type="ARBA" id="ARBA00010923"/>
    </source>
</evidence>